<dbReference type="InterPro" id="IPR038282">
    <property type="entry name" value="DUF2267_sf"/>
</dbReference>
<sequence length="129" mass="14129">MKYDEFLAVTRDRGEYRSQAEADRVARVVLGALGSRLTRDEAEDFGSQLPEPLADAPLSESLRATRWNVDEFLQHVSSQLPDADTDAARRGARAVLSTVADSIDGGQLNHLLTQLPSSYADLFGRARPA</sequence>
<dbReference type="RefSeq" id="WP_263247147.1">
    <property type="nucleotide sequence ID" value="NZ_BAABLT010000012.1"/>
</dbReference>
<evidence type="ECO:0000313" key="1">
    <source>
        <dbReference type="EMBL" id="MFD0924087.1"/>
    </source>
</evidence>
<dbReference type="Pfam" id="PF10025">
    <property type="entry name" value="DUF2267"/>
    <property type="match status" value="1"/>
</dbReference>
<dbReference type="Proteomes" id="UP001597018">
    <property type="component" value="Unassembled WGS sequence"/>
</dbReference>
<dbReference type="Gene3D" id="1.10.490.110">
    <property type="entry name" value="Uncharacterized conserved protein DUF2267"/>
    <property type="match status" value="1"/>
</dbReference>
<name>A0ABW3G5L0_9PSEU</name>
<proteinExistence type="predicted"/>
<reference evidence="2" key="1">
    <citation type="journal article" date="2019" name="Int. J. Syst. Evol. Microbiol.">
        <title>The Global Catalogue of Microorganisms (GCM) 10K type strain sequencing project: providing services to taxonomists for standard genome sequencing and annotation.</title>
        <authorList>
            <consortium name="The Broad Institute Genomics Platform"/>
            <consortium name="The Broad Institute Genome Sequencing Center for Infectious Disease"/>
            <person name="Wu L."/>
            <person name="Ma J."/>
        </authorList>
    </citation>
    <scope>NUCLEOTIDE SEQUENCE [LARGE SCALE GENOMIC DNA]</scope>
    <source>
        <strain evidence="2">CCUG 56401</strain>
    </source>
</reference>
<evidence type="ECO:0000313" key="2">
    <source>
        <dbReference type="Proteomes" id="UP001597018"/>
    </source>
</evidence>
<comment type="caution">
    <text evidence="1">The sequence shown here is derived from an EMBL/GenBank/DDBJ whole genome shotgun (WGS) entry which is preliminary data.</text>
</comment>
<dbReference type="EMBL" id="JBHTIW010000061">
    <property type="protein sequence ID" value="MFD0924087.1"/>
    <property type="molecule type" value="Genomic_DNA"/>
</dbReference>
<protein>
    <submittedName>
        <fullName evidence="1">DUF2267 domain-containing protein</fullName>
    </submittedName>
</protein>
<dbReference type="InterPro" id="IPR018727">
    <property type="entry name" value="DUF2267"/>
</dbReference>
<organism evidence="1 2">
    <name type="scientific">Saccharopolyspora rosea</name>
    <dbReference type="NCBI Taxonomy" id="524884"/>
    <lineage>
        <taxon>Bacteria</taxon>
        <taxon>Bacillati</taxon>
        <taxon>Actinomycetota</taxon>
        <taxon>Actinomycetes</taxon>
        <taxon>Pseudonocardiales</taxon>
        <taxon>Pseudonocardiaceae</taxon>
        <taxon>Saccharopolyspora</taxon>
    </lineage>
</organism>
<accession>A0ABW3G5L0</accession>
<gene>
    <name evidence="1" type="ORF">ACFQ16_30470</name>
</gene>
<keyword evidence="2" id="KW-1185">Reference proteome</keyword>